<organism evidence="2 3">
    <name type="scientific">Melghirimyces thermohalophilus</name>
    <dbReference type="NCBI Taxonomy" id="1236220"/>
    <lineage>
        <taxon>Bacteria</taxon>
        <taxon>Bacillati</taxon>
        <taxon>Bacillota</taxon>
        <taxon>Bacilli</taxon>
        <taxon>Bacillales</taxon>
        <taxon>Thermoactinomycetaceae</taxon>
        <taxon>Melghirimyces</taxon>
    </lineage>
</organism>
<dbReference type="SUPFAM" id="SSF55909">
    <property type="entry name" value="Pentein"/>
    <property type="match status" value="1"/>
</dbReference>
<dbReference type="GO" id="GO:0019546">
    <property type="term" value="P:L-arginine deiminase pathway"/>
    <property type="evidence" value="ECO:0007669"/>
    <property type="project" value="TreeGrafter"/>
</dbReference>
<dbReference type="GO" id="GO:0016990">
    <property type="term" value="F:arginine deiminase activity"/>
    <property type="evidence" value="ECO:0007669"/>
    <property type="project" value="TreeGrafter"/>
</dbReference>
<proteinExistence type="predicted"/>
<dbReference type="Pfam" id="PF19420">
    <property type="entry name" value="DDAH_eukar"/>
    <property type="match status" value="1"/>
</dbReference>
<keyword evidence="1" id="KW-0175">Coiled coil</keyword>
<feature type="coiled-coil region" evidence="1">
    <location>
        <begin position="38"/>
        <end position="72"/>
    </location>
</feature>
<evidence type="ECO:0000313" key="2">
    <source>
        <dbReference type="EMBL" id="SDC33107.1"/>
    </source>
</evidence>
<dbReference type="Proteomes" id="UP000199387">
    <property type="component" value="Unassembled WGS sequence"/>
</dbReference>
<protein>
    <submittedName>
        <fullName evidence="2">N-Dimethylarginine dimethylaminohydrolase</fullName>
    </submittedName>
</protein>
<keyword evidence="2" id="KW-0378">Hydrolase</keyword>
<keyword evidence="3" id="KW-1185">Reference proteome</keyword>
<reference evidence="2 3" key="1">
    <citation type="submission" date="2016-10" db="EMBL/GenBank/DDBJ databases">
        <authorList>
            <person name="de Groot N.N."/>
        </authorList>
    </citation>
    <scope>NUCLEOTIDE SEQUENCE [LARGE SCALE GENOMIC DNA]</scope>
    <source>
        <strain evidence="2 3">DSM 45514</strain>
    </source>
</reference>
<dbReference type="PANTHER" id="PTHR47271">
    <property type="entry name" value="ARGININE DEIMINASE"/>
    <property type="match status" value="1"/>
</dbReference>
<dbReference type="Gene3D" id="3.75.10.10">
    <property type="entry name" value="L-arginine/glycine Amidinotransferase, Chain A"/>
    <property type="match status" value="1"/>
</dbReference>
<evidence type="ECO:0000256" key="1">
    <source>
        <dbReference type="SAM" id="Coils"/>
    </source>
</evidence>
<dbReference type="AlphaFoldDB" id="A0A1G6KQC5"/>
<dbReference type="STRING" id="1236220.SAMN04488112_106100"/>
<dbReference type="PANTHER" id="PTHR47271:SF2">
    <property type="entry name" value="ARGININE DEIMINASE"/>
    <property type="match status" value="1"/>
</dbReference>
<dbReference type="EMBL" id="FMZA01000006">
    <property type="protein sequence ID" value="SDC33107.1"/>
    <property type="molecule type" value="Genomic_DNA"/>
</dbReference>
<evidence type="ECO:0000313" key="3">
    <source>
        <dbReference type="Proteomes" id="UP000199387"/>
    </source>
</evidence>
<name>A0A1G6KQC5_9BACL</name>
<sequence>MIMGMTQAPPLTRCWSEYDTLQRVLLCPPRFMEIREVINQTQRRFARKNIDREQAERQHRNLVNTLRDHQVDVVLLEPDSRFPEQVFTRDIGFVLGPQMFISRMDEPIRQGEETRLEVWLQDEGIPFTSVDTGHIEGGDVIVDGDKIYIGDGGRTSHKAIDELRRRLPHLEVISLPFPEKYLHLDCIFNPLSPREALIYPPAFVDSDLARLAARYHLIEVSKEEQFQLGTNVLSIGNRKLISQPSNPEVNARLRRHDFTVLEVNFSEIVKSGGAFRCCTLPLLRR</sequence>
<gene>
    <name evidence="2" type="ORF">SAMN04488112_106100</name>
</gene>
<accession>A0A1G6KQC5</accession>